<reference evidence="1" key="2">
    <citation type="submission" date="2023-05" db="EMBL/GenBank/DDBJ databases">
        <authorList>
            <person name="Schelkunov M.I."/>
        </authorList>
    </citation>
    <scope>NUCLEOTIDE SEQUENCE</scope>
    <source>
        <strain evidence="1">Hsosn_3</strain>
        <tissue evidence="1">Leaf</tissue>
    </source>
</reference>
<protein>
    <submittedName>
        <fullName evidence="1">Uncharacterized protein</fullName>
    </submittedName>
</protein>
<dbReference type="AlphaFoldDB" id="A0AAD8J643"/>
<name>A0AAD8J643_9APIA</name>
<dbReference type="Proteomes" id="UP001237642">
    <property type="component" value="Unassembled WGS sequence"/>
</dbReference>
<evidence type="ECO:0000313" key="2">
    <source>
        <dbReference type="Proteomes" id="UP001237642"/>
    </source>
</evidence>
<accession>A0AAD8J643</accession>
<reference evidence="1" key="1">
    <citation type="submission" date="2023-02" db="EMBL/GenBank/DDBJ databases">
        <title>Genome of toxic invasive species Heracleum sosnowskyi carries increased number of genes despite the absence of recent whole-genome duplications.</title>
        <authorList>
            <person name="Schelkunov M."/>
            <person name="Shtratnikova V."/>
            <person name="Makarenko M."/>
            <person name="Klepikova A."/>
            <person name="Omelchenko D."/>
            <person name="Novikova G."/>
            <person name="Obukhova E."/>
            <person name="Bogdanov V."/>
            <person name="Penin A."/>
            <person name="Logacheva M."/>
        </authorList>
    </citation>
    <scope>NUCLEOTIDE SEQUENCE</scope>
    <source>
        <strain evidence="1">Hsosn_3</strain>
        <tissue evidence="1">Leaf</tissue>
    </source>
</reference>
<proteinExistence type="predicted"/>
<gene>
    <name evidence="1" type="ORF">POM88_006774</name>
</gene>
<sequence length="157" mass="17938">MVRTKQTARKSSNGVAGQYVIAQQRAHSSSSTPPGDIIAFSVYADLRLEYDVLQRKYDKLIERLEDVFKSEQQMGEGPKAKTISRLETLTQMATTRLQEMPVQRDQTSQIVIQMMADELTSVVRMLREDNTPDVERAQQDEDSLYNDSEKCLYSINI</sequence>
<dbReference type="EMBL" id="JAUIZM010000002">
    <property type="protein sequence ID" value="KAK1396911.1"/>
    <property type="molecule type" value="Genomic_DNA"/>
</dbReference>
<comment type="caution">
    <text evidence="1">The sequence shown here is derived from an EMBL/GenBank/DDBJ whole genome shotgun (WGS) entry which is preliminary data.</text>
</comment>
<keyword evidence="2" id="KW-1185">Reference proteome</keyword>
<evidence type="ECO:0000313" key="1">
    <source>
        <dbReference type="EMBL" id="KAK1396911.1"/>
    </source>
</evidence>
<organism evidence="1 2">
    <name type="scientific">Heracleum sosnowskyi</name>
    <dbReference type="NCBI Taxonomy" id="360622"/>
    <lineage>
        <taxon>Eukaryota</taxon>
        <taxon>Viridiplantae</taxon>
        <taxon>Streptophyta</taxon>
        <taxon>Embryophyta</taxon>
        <taxon>Tracheophyta</taxon>
        <taxon>Spermatophyta</taxon>
        <taxon>Magnoliopsida</taxon>
        <taxon>eudicotyledons</taxon>
        <taxon>Gunneridae</taxon>
        <taxon>Pentapetalae</taxon>
        <taxon>asterids</taxon>
        <taxon>campanulids</taxon>
        <taxon>Apiales</taxon>
        <taxon>Apiaceae</taxon>
        <taxon>Apioideae</taxon>
        <taxon>apioid superclade</taxon>
        <taxon>Tordylieae</taxon>
        <taxon>Tordyliinae</taxon>
        <taxon>Heracleum</taxon>
    </lineage>
</organism>